<accession>A0A0G1X8V1</accession>
<evidence type="ECO:0000256" key="1">
    <source>
        <dbReference type="SAM" id="MobiDB-lite"/>
    </source>
</evidence>
<dbReference type="Proteomes" id="UP000034913">
    <property type="component" value="Unassembled WGS sequence"/>
</dbReference>
<evidence type="ECO:0000313" key="3">
    <source>
        <dbReference type="EMBL" id="KKW27220.1"/>
    </source>
</evidence>
<feature type="region of interest" description="Disordered" evidence="1">
    <location>
        <begin position="1"/>
        <end position="41"/>
    </location>
</feature>
<dbReference type="PANTHER" id="PTHR34387:SF1">
    <property type="entry name" value="PERIPLASMIC IMMUNOGENIC PROTEIN"/>
    <property type="match status" value="1"/>
</dbReference>
<keyword evidence="2" id="KW-0472">Membrane</keyword>
<dbReference type="EMBL" id="LCRB01000001">
    <property type="protein sequence ID" value="KKW27220.1"/>
    <property type="molecule type" value="Genomic_DNA"/>
</dbReference>
<dbReference type="InterPro" id="IPR052022">
    <property type="entry name" value="26kDa_periplasmic_antigen"/>
</dbReference>
<feature type="transmembrane region" description="Helical" evidence="2">
    <location>
        <begin position="48"/>
        <end position="67"/>
    </location>
</feature>
<evidence type="ECO:0000313" key="4">
    <source>
        <dbReference type="Proteomes" id="UP000034913"/>
    </source>
</evidence>
<gene>
    <name evidence="3" type="ORF">VF00_C0001G0155</name>
</gene>
<protein>
    <recommendedName>
        <fullName evidence="5">26 kDa periplasmic immunogenic protein</fullName>
    </recommendedName>
</protein>
<evidence type="ECO:0008006" key="5">
    <source>
        <dbReference type="Google" id="ProtNLM"/>
    </source>
</evidence>
<keyword evidence="2" id="KW-0812">Transmembrane</keyword>
<dbReference type="PANTHER" id="PTHR34387">
    <property type="entry name" value="SLR1258 PROTEIN"/>
    <property type="match status" value="1"/>
</dbReference>
<dbReference type="GO" id="GO:0006974">
    <property type="term" value="P:DNA damage response"/>
    <property type="evidence" value="ECO:0007669"/>
    <property type="project" value="TreeGrafter"/>
</dbReference>
<dbReference type="Pfam" id="PF04402">
    <property type="entry name" value="SIMPL"/>
    <property type="match status" value="1"/>
</dbReference>
<dbReference type="Gene3D" id="3.30.70.2970">
    <property type="entry name" value="Protein of unknown function (DUF541), domain 2"/>
    <property type="match status" value="1"/>
</dbReference>
<name>A0A0G1X8V1_UNCK3</name>
<proteinExistence type="predicted"/>
<comment type="caution">
    <text evidence="3">The sequence shown here is derived from an EMBL/GenBank/DDBJ whole genome shotgun (WGS) entry which is preliminary data.</text>
</comment>
<sequence>MVEFDANLNPIDSNQPPTSFVPPRPTPPPPPPMSNFAPQQLRPNKGSGALFGLVAIVAVVMIAFVGLNQLRNSGSATNQPEGIVANADSTAYITPDVAKLTFGVSKTAATVAVVEDQLNSAITNVKTALDPFNIKDKDFQTTDFTLYPNQDFRSGVSPRTLSYTGRHTLTLTVRGLNQVDDILVAITNAGVNEINDVSFTVEDMDKTLADARSDAIKKAKEKAKQMASDAGVSLGRLVSITEYSQSPDQYYGLGGKGGGDIAPSVQPGSLQTTVNVTLTYAVS</sequence>
<dbReference type="InterPro" id="IPR007497">
    <property type="entry name" value="SIMPL/DUF541"/>
</dbReference>
<dbReference type="Gene3D" id="3.30.110.170">
    <property type="entry name" value="Protein of unknown function (DUF541), domain 1"/>
    <property type="match status" value="1"/>
</dbReference>
<keyword evidence="2" id="KW-1133">Transmembrane helix</keyword>
<evidence type="ECO:0000256" key="2">
    <source>
        <dbReference type="SAM" id="Phobius"/>
    </source>
</evidence>
<feature type="compositionally biased region" description="Pro residues" evidence="1">
    <location>
        <begin position="19"/>
        <end position="33"/>
    </location>
</feature>
<dbReference type="AlphaFoldDB" id="A0A0G1X8V1"/>
<organism evidence="3 4">
    <name type="scientific">candidate division Kazan bacterium GW2011_GWB1_52_7</name>
    <dbReference type="NCBI Taxonomy" id="1620414"/>
    <lineage>
        <taxon>Bacteria</taxon>
        <taxon>Bacteria division Kazan-3B-28</taxon>
    </lineage>
</organism>
<reference evidence="3 4" key="1">
    <citation type="journal article" date="2015" name="Nature">
        <title>rRNA introns, odd ribosomes, and small enigmatic genomes across a large radiation of phyla.</title>
        <authorList>
            <person name="Brown C.T."/>
            <person name="Hug L.A."/>
            <person name="Thomas B.C."/>
            <person name="Sharon I."/>
            <person name="Castelle C.J."/>
            <person name="Singh A."/>
            <person name="Wilkins M.J."/>
            <person name="Williams K.H."/>
            <person name="Banfield J.F."/>
        </authorList>
    </citation>
    <scope>NUCLEOTIDE SEQUENCE [LARGE SCALE GENOMIC DNA]</scope>
</reference>